<dbReference type="InterPro" id="IPR029154">
    <property type="entry name" value="HIBADH-like_NADP-bd"/>
</dbReference>
<organism evidence="6 7">
    <name type="scientific">Streptomyces cyanogenus</name>
    <dbReference type="NCBI Taxonomy" id="80860"/>
    <lineage>
        <taxon>Bacteria</taxon>
        <taxon>Bacillati</taxon>
        <taxon>Actinomycetota</taxon>
        <taxon>Actinomycetes</taxon>
        <taxon>Kitasatosporales</taxon>
        <taxon>Streptomycetaceae</taxon>
        <taxon>Streptomyces</taxon>
    </lineage>
</organism>
<evidence type="ECO:0000313" key="6">
    <source>
        <dbReference type="EMBL" id="QTD95952.1"/>
    </source>
</evidence>
<evidence type="ECO:0000256" key="3">
    <source>
        <dbReference type="ARBA" id="ARBA00023027"/>
    </source>
</evidence>
<dbReference type="RefSeq" id="WP_208030007.1">
    <property type="nucleotide sequence ID" value="NZ_CP071839.1"/>
</dbReference>
<dbReference type="SUPFAM" id="SSF51735">
    <property type="entry name" value="NAD(P)-binding Rossmann-fold domains"/>
    <property type="match status" value="1"/>
</dbReference>
<dbReference type="PROSITE" id="PS00895">
    <property type="entry name" value="3_HYDROXYISOBUT_DH"/>
    <property type="match status" value="1"/>
</dbReference>
<dbReference type="InterPro" id="IPR008927">
    <property type="entry name" value="6-PGluconate_DH-like_C_sf"/>
</dbReference>
<name>A0ABX7TI23_STRCY</name>
<gene>
    <name evidence="6" type="primary">mmsB1</name>
    <name evidence="6" type="ORF">S1361_01275</name>
</gene>
<dbReference type="EMBL" id="CP071839">
    <property type="protein sequence ID" value="QTD95952.1"/>
    <property type="molecule type" value="Genomic_DNA"/>
</dbReference>
<dbReference type="Pfam" id="PF14833">
    <property type="entry name" value="NAD_binding_11"/>
    <property type="match status" value="1"/>
</dbReference>
<keyword evidence="2 6" id="KW-0560">Oxidoreductase</keyword>
<dbReference type="Proteomes" id="UP000663908">
    <property type="component" value="Chromosome"/>
</dbReference>
<dbReference type="Gene3D" id="1.10.1040.10">
    <property type="entry name" value="N-(1-d-carboxylethyl)-l-norvaline Dehydrogenase, domain 2"/>
    <property type="match status" value="1"/>
</dbReference>
<keyword evidence="3" id="KW-0520">NAD</keyword>
<dbReference type="EC" id="1.1.1.31" evidence="6"/>
<dbReference type="PANTHER" id="PTHR43060:SF15">
    <property type="entry name" value="3-HYDROXYISOBUTYRATE DEHYDROGENASE-LIKE 1, MITOCHONDRIAL-RELATED"/>
    <property type="match status" value="1"/>
</dbReference>
<evidence type="ECO:0000313" key="7">
    <source>
        <dbReference type="Proteomes" id="UP000663908"/>
    </source>
</evidence>
<feature type="domain" description="3-hydroxyisobutyrate dehydrogenase-like NAD-binding" evidence="5">
    <location>
        <begin position="165"/>
        <end position="280"/>
    </location>
</feature>
<accession>A0ABX7TI23</accession>
<dbReference type="SUPFAM" id="SSF48179">
    <property type="entry name" value="6-phosphogluconate dehydrogenase C-terminal domain-like"/>
    <property type="match status" value="1"/>
</dbReference>
<comment type="similarity">
    <text evidence="1">Belongs to the HIBADH-related family.</text>
</comment>
<evidence type="ECO:0000259" key="5">
    <source>
        <dbReference type="Pfam" id="PF14833"/>
    </source>
</evidence>
<dbReference type="InterPro" id="IPR036291">
    <property type="entry name" value="NAD(P)-bd_dom_sf"/>
</dbReference>
<proteinExistence type="inferred from homology"/>
<dbReference type="InterPro" id="IPR015815">
    <property type="entry name" value="HIBADH-related"/>
</dbReference>
<evidence type="ECO:0000256" key="2">
    <source>
        <dbReference type="ARBA" id="ARBA00023002"/>
    </source>
</evidence>
<evidence type="ECO:0000259" key="4">
    <source>
        <dbReference type="Pfam" id="PF03446"/>
    </source>
</evidence>
<feature type="domain" description="6-phosphogluconate dehydrogenase NADP-binding" evidence="4">
    <location>
        <begin position="4"/>
        <end position="161"/>
    </location>
</feature>
<protein>
    <submittedName>
        <fullName evidence="6">3-hydroxyisobutyrate dehydrogenase</fullName>
        <ecNumber evidence="6">1.1.1.31</ecNumber>
    </submittedName>
</protein>
<sequence>MAHVAVVGLGIMGRGMAENLLKHGHTVTVWNRTPQKAAELAQAGATMAATPAEAASRADVVFETTADDTSSRAVWLGPDGILAGAGRDAVLIASATLSVEWVEDLAARCAQRDATFYDMPLTGGAAAARTGNLVLLAGGDADGLPALRPVFDAIARDVRHFGTAGAGTRFKLILNALQAIHLAGFGEALRLAEATGLDPHQVGEALLDRPGGVVTRLAWDSYLTPPEPLNFSAAWAHKDLTYAARMAQTTGADRHPLLDGVLSHFSVALAERRGDEDWSTVNPVASRKPH</sequence>
<dbReference type="Pfam" id="PF03446">
    <property type="entry name" value="NAD_binding_2"/>
    <property type="match status" value="1"/>
</dbReference>
<dbReference type="InterPro" id="IPR002204">
    <property type="entry name" value="3-OH-isobutyrate_DH-rel_CS"/>
</dbReference>
<dbReference type="PANTHER" id="PTHR43060">
    <property type="entry name" value="3-HYDROXYISOBUTYRATE DEHYDROGENASE-LIKE 1, MITOCHONDRIAL-RELATED"/>
    <property type="match status" value="1"/>
</dbReference>
<evidence type="ECO:0000256" key="1">
    <source>
        <dbReference type="ARBA" id="ARBA00009080"/>
    </source>
</evidence>
<dbReference type="PIRSF" id="PIRSF000103">
    <property type="entry name" value="HIBADH"/>
    <property type="match status" value="1"/>
</dbReference>
<keyword evidence="7" id="KW-1185">Reference proteome</keyword>
<reference evidence="6 7" key="1">
    <citation type="submission" date="2021-03" db="EMBL/GenBank/DDBJ databases">
        <title>Complete genome sequence of Streptomyces cyanogenus S136, producer of anticancer angucycline landomycin A.</title>
        <authorList>
            <person name="Hrab P."/>
            <person name="Ruckert C."/>
            <person name="Busche T."/>
            <person name="Ostash I."/>
            <person name="Kalinowski J."/>
            <person name="Fedorenko V."/>
            <person name="Yushchuk O."/>
            <person name="Ostash B."/>
        </authorList>
    </citation>
    <scope>NUCLEOTIDE SEQUENCE [LARGE SCALE GENOMIC DNA]</scope>
    <source>
        <strain evidence="6 7">S136</strain>
    </source>
</reference>
<dbReference type="InterPro" id="IPR006115">
    <property type="entry name" value="6PGDH_NADP-bd"/>
</dbReference>
<dbReference type="Gene3D" id="3.40.50.720">
    <property type="entry name" value="NAD(P)-binding Rossmann-like Domain"/>
    <property type="match status" value="1"/>
</dbReference>
<dbReference type="GO" id="GO:0008442">
    <property type="term" value="F:3-hydroxyisobutyrate dehydrogenase activity"/>
    <property type="evidence" value="ECO:0007669"/>
    <property type="project" value="UniProtKB-EC"/>
</dbReference>
<dbReference type="InterPro" id="IPR013328">
    <property type="entry name" value="6PGD_dom2"/>
</dbReference>